<keyword evidence="7" id="KW-0347">Helicase</keyword>
<comment type="similarity">
    <text evidence="2">In the central section; belongs to the CRISPR-associated helicase Cas3 family.</text>
</comment>
<dbReference type="EC" id="3.6.4.-" evidence="12"/>
<keyword evidence="9" id="KW-0051">Antiviral defense</keyword>
<evidence type="ECO:0000313" key="13">
    <source>
        <dbReference type="Proteomes" id="UP001242480"/>
    </source>
</evidence>
<evidence type="ECO:0000256" key="5">
    <source>
        <dbReference type="ARBA" id="ARBA00022741"/>
    </source>
</evidence>
<evidence type="ECO:0000256" key="8">
    <source>
        <dbReference type="ARBA" id="ARBA00022840"/>
    </source>
</evidence>
<dbReference type="InterPro" id="IPR006474">
    <property type="entry name" value="Helicase_Cas3_CRISPR-ass_core"/>
</dbReference>
<proteinExistence type="inferred from homology"/>
<keyword evidence="12" id="KW-0255">Endonuclease</keyword>
<dbReference type="InterPro" id="IPR027417">
    <property type="entry name" value="P-loop_NTPase"/>
</dbReference>
<dbReference type="GO" id="GO:0016787">
    <property type="term" value="F:hydrolase activity"/>
    <property type="evidence" value="ECO:0007669"/>
    <property type="project" value="UniProtKB-KW"/>
</dbReference>
<comment type="similarity">
    <text evidence="1">In the N-terminal section; belongs to the CRISPR-associated nuclease Cas3-HD family.</text>
</comment>
<dbReference type="CDD" id="cd09641">
    <property type="entry name" value="Cas3''_I"/>
    <property type="match status" value="1"/>
</dbReference>
<feature type="domain" description="Helicase ATP-binding" evidence="10">
    <location>
        <begin position="237"/>
        <end position="412"/>
    </location>
</feature>
<dbReference type="NCBIfam" id="TIGR01596">
    <property type="entry name" value="cas3_HD"/>
    <property type="match status" value="1"/>
</dbReference>
<evidence type="ECO:0000256" key="2">
    <source>
        <dbReference type="ARBA" id="ARBA00009046"/>
    </source>
</evidence>
<keyword evidence="3" id="KW-0540">Nuclease</keyword>
<dbReference type="InterPro" id="IPR006674">
    <property type="entry name" value="HD_domain"/>
</dbReference>
<reference evidence="12 13" key="1">
    <citation type="submission" date="2023-07" db="EMBL/GenBank/DDBJ databases">
        <title>Genomic Encyclopedia of Type Strains, Phase IV (KMG-IV): sequencing the most valuable type-strain genomes for metagenomic binning, comparative biology and taxonomic classification.</title>
        <authorList>
            <person name="Goeker M."/>
        </authorList>
    </citation>
    <scope>NUCLEOTIDE SEQUENCE [LARGE SCALE GENOMIC DNA]</scope>
    <source>
        <strain evidence="12 13">DSM 19619</strain>
    </source>
</reference>
<dbReference type="EC" id="3.1.-.-" evidence="12"/>
<dbReference type="InterPro" id="IPR006483">
    <property type="entry name" value="CRISPR-assoc_Cas3_HD"/>
</dbReference>
<dbReference type="GO" id="GO:0004519">
    <property type="term" value="F:endonuclease activity"/>
    <property type="evidence" value="ECO:0007669"/>
    <property type="project" value="UniProtKB-KW"/>
</dbReference>
<dbReference type="InterPro" id="IPR011545">
    <property type="entry name" value="DEAD/DEAH_box_helicase_dom"/>
</dbReference>
<dbReference type="Proteomes" id="UP001242480">
    <property type="component" value="Unassembled WGS sequence"/>
</dbReference>
<accession>A0ABU0IZ46</accession>
<dbReference type="Pfam" id="PF22590">
    <property type="entry name" value="Cas3-like_C_2"/>
    <property type="match status" value="1"/>
</dbReference>
<dbReference type="Gene3D" id="3.40.50.300">
    <property type="entry name" value="P-loop containing nucleotide triphosphate hydrolases"/>
    <property type="match status" value="2"/>
</dbReference>
<dbReference type="NCBIfam" id="TIGR01587">
    <property type="entry name" value="cas3_core"/>
    <property type="match status" value="1"/>
</dbReference>
<evidence type="ECO:0000256" key="4">
    <source>
        <dbReference type="ARBA" id="ARBA00022723"/>
    </source>
</evidence>
<evidence type="ECO:0000313" key="12">
    <source>
        <dbReference type="EMBL" id="MDQ0467286.1"/>
    </source>
</evidence>
<protein>
    <submittedName>
        <fullName evidence="12">CRISPR-associated endonuclease/helicase Cas3</fullName>
        <ecNumber evidence="12">3.1.-.-</ecNumber>
        <ecNumber evidence="12">3.6.4.-</ecNumber>
    </submittedName>
</protein>
<keyword evidence="8" id="KW-0067">ATP-binding</keyword>
<keyword evidence="6 12" id="KW-0378">Hydrolase</keyword>
<dbReference type="PROSITE" id="PS51643">
    <property type="entry name" value="HD_CAS3"/>
    <property type="match status" value="1"/>
</dbReference>
<organism evidence="12 13">
    <name type="scientific">Labrys wisconsinensis</name>
    <dbReference type="NCBI Taxonomy" id="425677"/>
    <lineage>
        <taxon>Bacteria</taxon>
        <taxon>Pseudomonadati</taxon>
        <taxon>Pseudomonadota</taxon>
        <taxon>Alphaproteobacteria</taxon>
        <taxon>Hyphomicrobiales</taxon>
        <taxon>Xanthobacteraceae</taxon>
        <taxon>Labrys</taxon>
    </lineage>
</organism>
<evidence type="ECO:0000259" key="11">
    <source>
        <dbReference type="PROSITE" id="PS51643"/>
    </source>
</evidence>
<dbReference type="RefSeq" id="WP_307266685.1">
    <property type="nucleotide sequence ID" value="NZ_JAUSVX010000001.1"/>
</dbReference>
<dbReference type="EMBL" id="JAUSVX010000001">
    <property type="protein sequence ID" value="MDQ0467286.1"/>
    <property type="molecule type" value="Genomic_DNA"/>
</dbReference>
<gene>
    <name evidence="12" type="ORF">QO011_000281</name>
</gene>
<evidence type="ECO:0000256" key="3">
    <source>
        <dbReference type="ARBA" id="ARBA00022722"/>
    </source>
</evidence>
<dbReference type="SMART" id="SM00487">
    <property type="entry name" value="DEXDc"/>
    <property type="match status" value="1"/>
</dbReference>
<evidence type="ECO:0000256" key="6">
    <source>
        <dbReference type="ARBA" id="ARBA00022801"/>
    </source>
</evidence>
<dbReference type="InterPro" id="IPR038257">
    <property type="entry name" value="CRISPR-assoc_Cas3_HD_sf"/>
</dbReference>
<evidence type="ECO:0000256" key="7">
    <source>
        <dbReference type="ARBA" id="ARBA00022806"/>
    </source>
</evidence>
<keyword evidence="5" id="KW-0547">Nucleotide-binding</keyword>
<dbReference type="PROSITE" id="PS51192">
    <property type="entry name" value="HELICASE_ATP_BIND_1"/>
    <property type="match status" value="1"/>
</dbReference>
<sequence length="749" mass="80483">MHYAHSTDSPDFADWQPLAEHLANVAHRAAGFAQGFGAGKAAALAGRLHDLGKYNPAFQAYIKGVGPGVGHADAGARQVLALDAGPADRLVAELLAYAIAGHHGGLPDRQGPGGLGDRLKAQPAALDPAWRTELALDGAGLLPQGFNFRSTPAERSAQLAFLGRMIFSCLVDADFLDTEAFYAARDGRTVDRTWPALADRVADLVARFDAHMAGRRATAADTPLNRLRAEILAHARGKAALAPGVFTLDVPTGGGKTLTSLAFALEHARRWGMERIVYALPFTAIIDQTASIFQAVLGPDIVLEHHSAIEERAAGSDEQRQIRDGASDARLRLAMENWAAPVVVTTNVQLFESLHANRASRCRKLHNLAKAVIVLDEAQTIPLPVLRPCVAALDELARNYGSSIVLCTATQPALAAPRFRGGFAPGPGRELAPDPAGLHAALRRVTLRLAGELTDEALLDEIAGTKRALVVVNSRRHALALFRAGQAAGLDGLVHLSTRQTASDRRHILADVRQRLAEERPCLLIATSLVEAGVDLDFPRVWRAEAGLDQIAQAAGRCNREGRRPVEASIVTVFRPAQAQPPSELKAFAAAAGRVAARHGNDLLSPQALHAYFTEVYWQQGEGLDRHGVGGAFVVGLDGTDFPYRMVAEKFRLIESGQEPVIVAAEAQAREVLDALRHGMPAALAARRLQGHVVQVRPRDRDALIANRHVVFVEGFADQFAELRTASLYTPEVGLQWERADELGWDGIV</sequence>
<keyword evidence="4" id="KW-0479">Metal-binding</keyword>
<comment type="caution">
    <text evidence="12">The sequence shown here is derived from an EMBL/GenBank/DDBJ whole genome shotgun (WGS) entry which is preliminary data.</text>
</comment>
<dbReference type="SUPFAM" id="SSF52540">
    <property type="entry name" value="P-loop containing nucleoside triphosphate hydrolases"/>
    <property type="match status" value="1"/>
</dbReference>
<dbReference type="CDD" id="cd17930">
    <property type="entry name" value="DEXHc_cas3"/>
    <property type="match status" value="1"/>
</dbReference>
<dbReference type="InterPro" id="IPR014001">
    <property type="entry name" value="Helicase_ATP-bd"/>
</dbReference>
<dbReference type="Pfam" id="PF01966">
    <property type="entry name" value="HD"/>
    <property type="match status" value="1"/>
</dbReference>
<dbReference type="InterPro" id="IPR054712">
    <property type="entry name" value="Cas3-like_dom"/>
</dbReference>
<keyword evidence="13" id="KW-1185">Reference proteome</keyword>
<dbReference type="Gene3D" id="1.10.3210.30">
    <property type="match status" value="1"/>
</dbReference>
<evidence type="ECO:0000256" key="1">
    <source>
        <dbReference type="ARBA" id="ARBA00006847"/>
    </source>
</evidence>
<feature type="domain" description="HD Cas3-type" evidence="11">
    <location>
        <begin position="11"/>
        <end position="176"/>
    </location>
</feature>
<evidence type="ECO:0000256" key="9">
    <source>
        <dbReference type="ARBA" id="ARBA00023118"/>
    </source>
</evidence>
<dbReference type="Pfam" id="PF00270">
    <property type="entry name" value="DEAD"/>
    <property type="match status" value="1"/>
</dbReference>
<evidence type="ECO:0000259" key="10">
    <source>
        <dbReference type="PROSITE" id="PS51192"/>
    </source>
</evidence>
<dbReference type="SUPFAM" id="SSF109604">
    <property type="entry name" value="HD-domain/PDEase-like"/>
    <property type="match status" value="1"/>
</dbReference>
<name>A0ABU0IZ46_9HYPH</name>